<organism evidence="2 3">
    <name type="scientific">Geoanaerobacter pelophilus</name>
    <dbReference type="NCBI Taxonomy" id="60036"/>
    <lineage>
        <taxon>Bacteria</taxon>
        <taxon>Pseudomonadati</taxon>
        <taxon>Thermodesulfobacteriota</taxon>
        <taxon>Desulfuromonadia</taxon>
        <taxon>Geobacterales</taxon>
        <taxon>Geobacteraceae</taxon>
        <taxon>Geoanaerobacter</taxon>
    </lineage>
</organism>
<feature type="domain" description="Gp5/Type VI secretion system Vgr protein OB-fold" evidence="1">
    <location>
        <begin position="21"/>
        <end position="97"/>
    </location>
</feature>
<dbReference type="SUPFAM" id="SSF69255">
    <property type="entry name" value="gp5 N-terminal domain-like"/>
    <property type="match status" value="1"/>
</dbReference>
<evidence type="ECO:0000313" key="2">
    <source>
        <dbReference type="EMBL" id="MBT0666001.1"/>
    </source>
</evidence>
<dbReference type="SUPFAM" id="SSF69349">
    <property type="entry name" value="Phage fibre proteins"/>
    <property type="match status" value="1"/>
</dbReference>
<keyword evidence="3" id="KW-1185">Reference proteome</keyword>
<dbReference type="InterPro" id="IPR037026">
    <property type="entry name" value="Vgr_OB-fold_dom_sf"/>
</dbReference>
<gene>
    <name evidence="2" type="ORF">KI809_16945</name>
</gene>
<proteinExistence type="predicted"/>
<evidence type="ECO:0000313" key="3">
    <source>
        <dbReference type="Proteomes" id="UP000811899"/>
    </source>
</evidence>
<dbReference type="Gene3D" id="2.40.50.230">
    <property type="entry name" value="Gp5 N-terminal domain"/>
    <property type="match status" value="1"/>
</dbReference>
<protein>
    <submittedName>
        <fullName evidence="2">Phage tail protein</fullName>
    </submittedName>
</protein>
<dbReference type="RefSeq" id="WP_214172773.1">
    <property type="nucleotide sequence ID" value="NZ_JAHCVJ010000008.1"/>
</dbReference>
<dbReference type="InterPro" id="IPR006531">
    <property type="entry name" value="Gp5/Vgr_OB"/>
</dbReference>
<comment type="caution">
    <text evidence="2">The sequence shown here is derived from an EMBL/GenBank/DDBJ whole genome shotgun (WGS) entry which is preliminary data.</text>
</comment>
<evidence type="ECO:0000259" key="1">
    <source>
        <dbReference type="Pfam" id="PF04717"/>
    </source>
</evidence>
<sequence>MSIGDLMTGAGNDQGRRYGVVTGIVNDIADPDNLGRVKVEIPSIGAVAESLSNWARIATMAAGKGRGSFFIPEVGDEVLVAFEHGDPNRPFVIGMLWNSDDTPPETMDGEGKNNLRTIKSRSGHLITMDDSKDDQKAKVTIKSQGGHEIVLDDANSKGKIELKSTGGHKVTLDDDGQKITICDSGGNKLELDAASSSLTISTSGNTDQTVGGNLKINVTGTVTLSAPSGITLDSASVKLGTGASLALVNETMLTAFNTHFHVGNLGAPTSPPTVPAIPGVQSTVMTKGA</sequence>
<reference evidence="2 3" key="1">
    <citation type="submission" date="2021-05" db="EMBL/GenBank/DDBJ databases">
        <title>The draft genome of Geobacter pelophilus DSM 12255.</title>
        <authorList>
            <person name="Xu Z."/>
            <person name="Masuda Y."/>
            <person name="Itoh H."/>
            <person name="Senoo K."/>
        </authorList>
    </citation>
    <scope>NUCLEOTIDE SEQUENCE [LARGE SCALE GENOMIC DNA]</scope>
    <source>
        <strain evidence="2 3">DSM 12255</strain>
    </source>
</reference>
<dbReference type="AlphaFoldDB" id="A0AAW4L4S2"/>
<dbReference type="EMBL" id="JAHCVJ010000008">
    <property type="protein sequence ID" value="MBT0666001.1"/>
    <property type="molecule type" value="Genomic_DNA"/>
</dbReference>
<name>A0AAW4L4S2_9BACT</name>
<dbReference type="Pfam" id="PF04717">
    <property type="entry name" value="Phage_base_V"/>
    <property type="match status" value="1"/>
</dbReference>
<dbReference type="Proteomes" id="UP000811899">
    <property type="component" value="Unassembled WGS sequence"/>
</dbReference>
<accession>A0AAW4L4S2</accession>